<dbReference type="PANTHER" id="PTHR33495">
    <property type="entry name" value="ANTI-SIGMA FACTOR ANTAGONIST TM_1081-RELATED-RELATED"/>
    <property type="match status" value="1"/>
</dbReference>
<dbReference type="RefSeq" id="WP_028975631.1">
    <property type="nucleotide sequence ID" value="NZ_AP021853.1"/>
</dbReference>
<name>A0A410DBQ2_9BACL</name>
<dbReference type="Pfam" id="PF01740">
    <property type="entry name" value="STAS"/>
    <property type="match status" value="1"/>
</dbReference>
<gene>
    <name evidence="6" type="primary">rsbV</name>
    <name evidence="7" type="ORF">C0674_13720</name>
    <name evidence="6" type="ORF">St703_27680</name>
</gene>
<dbReference type="GO" id="GO:0043856">
    <property type="term" value="F:anti-sigma factor antagonist activity"/>
    <property type="evidence" value="ECO:0007669"/>
    <property type="project" value="InterPro"/>
</dbReference>
<dbReference type="PANTHER" id="PTHR33495:SF9">
    <property type="entry name" value="ANTI-SIGMA-B FACTOR ANTAGONIST"/>
    <property type="match status" value="1"/>
</dbReference>
<dbReference type="InterPro" id="IPR036513">
    <property type="entry name" value="STAS_dom_sf"/>
</dbReference>
<evidence type="ECO:0000259" key="5">
    <source>
        <dbReference type="PROSITE" id="PS50801"/>
    </source>
</evidence>
<evidence type="ECO:0000256" key="1">
    <source>
        <dbReference type="ARBA" id="ARBA00009013"/>
    </source>
</evidence>
<dbReference type="SUPFAM" id="SSF52091">
    <property type="entry name" value="SpoIIaa-like"/>
    <property type="match status" value="1"/>
</dbReference>
<dbReference type="EMBL" id="AP021853">
    <property type="protein sequence ID" value="BBO00064.1"/>
    <property type="molecule type" value="Genomic_DNA"/>
</dbReference>
<reference evidence="6 9" key="2">
    <citation type="submission" date="2019-09" db="EMBL/GenBank/DDBJ databases">
        <title>Complete genome sequence of Sporolactobacillus terrae 70-3.</title>
        <authorList>
            <person name="Tanaka N."/>
            <person name="Shiwa Y."/>
            <person name="Fujita N."/>
            <person name="Tanasupawat S."/>
        </authorList>
    </citation>
    <scope>NUCLEOTIDE SEQUENCE [LARGE SCALE GENOMIC DNA]</scope>
    <source>
        <strain evidence="6 9">70-3</strain>
    </source>
</reference>
<evidence type="ECO:0000313" key="7">
    <source>
        <dbReference type="EMBL" id="QAA23560.1"/>
    </source>
</evidence>
<dbReference type="InterPro" id="IPR002645">
    <property type="entry name" value="STAS_dom"/>
</dbReference>
<evidence type="ECO:0000313" key="6">
    <source>
        <dbReference type="EMBL" id="BBO00064.1"/>
    </source>
</evidence>
<evidence type="ECO:0000313" key="8">
    <source>
        <dbReference type="Proteomes" id="UP000285882"/>
    </source>
</evidence>
<dbReference type="CDD" id="cd07043">
    <property type="entry name" value="STAS_anti-anti-sigma_factors"/>
    <property type="match status" value="1"/>
</dbReference>
<organism evidence="6 9">
    <name type="scientific">Sporolactobacillus terrae</name>
    <dbReference type="NCBI Taxonomy" id="269673"/>
    <lineage>
        <taxon>Bacteria</taxon>
        <taxon>Bacillati</taxon>
        <taxon>Bacillota</taxon>
        <taxon>Bacilli</taxon>
        <taxon>Bacillales</taxon>
        <taxon>Sporolactobacillaceae</taxon>
        <taxon>Sporolactobacillus</taxon>
    </lineage>
</organism>
<evidence type="ECO:0000313" key="9">
    <source>
        <dbReference type="Proteomes" id="UP000326951"/>
    </source>
</evidence>
<sequence>MNLSIERENQRINTNRVVVSGEIDVFTAPEFKKNLLPLTELNGGALILDLNKTNYMDSTAIGVIVAALKSSVKHHCKFSVVGLTPRIERLFEITGLTELIARTQVGGGDTNE</sequence>
<dbReference type="Proteomes" id="UP000326951">
    <property type="component" value="Chromosome"/>
</dbReference>
<accession>A0A410DBQ2</accession>
<keyword evidence="2" id="KW-0597">Phosphoprotein</keyword>
<comment type="similarity">
    <text evidence="1 4">Belongs to the anti-sigma-factor antagonist family.</text>
</comment>
<dbReference type="EMBL" id="CP025688">
    <property type="protein sequence ID" value="QAA23560.1"/>
    <property type="molecule type" value="Genomic_DNA"/>
</dbReference>
<dbReference type="Proteomes" id="UP000285882">
    <property type="component" value="Chromosome"/>
</dbReference>
<evidence type="ECO:0000256" key="2">
    <source>
        <dbReference type="ARBA" id="ARBA00022553"/>
    </source>
</evidence>
<evidence type="ECO:0000256" key="3">
    <source>
        <dbReference type="ARBA" id="ARBA00024670"/>
    </source>
</evidence>
<proteinExistence type="inferred from homology"/>
<reference evidence="7 8" key="1">
    <citation type="submission" date="2018-01" db="EMBL/GenBank/DDBJ databases">
        <title>Complete genome sequencing of Sporolactobacillus terrae DLG3.</title>
        <authorList>
            <person name="Nam Y.-D."/>
            <person name="Kang J."/>
            <person name="Chung W.-H."/>
        </authorList>
    </citation>
    <scope>NUCLEOTIDE SEQUENCE [LARGE SCALE GENOMIC DNA]</scope>
    <source>
        <strain evidence="7 8">DLG3</strain>
    </source>
</reference>
<dbReference type="InterPro" id="IPR003658">
    <property type="entry name" value="Anti-sigma_ant"/>
</dbReference>
<comment type="function">
    <text evidence="3">Positive regulator of sigma-B activity. Non-phosphorylated RsbV binds to RsbW, preventing its association with sigma-B. When phosphorylated, releases RsbW, which is then free to complex with and inactivate sigma-B.</text>
</comment>
<dbReference type="PROSITE" id="PS50801">
    <property type="entry name" value="STAS"/>
    <property type="match status" value="1"/>
</dbReference>
<dbReference type="AlphaFoldDB" id="A0A410DBQ2"/>
<dbReference type="NCBIfam" id="TIGR00377">
    <property type="entry name" value="ant_ant_sig"/>
    <property type="match status" value="1"/>
</dbReference>
<keyword evidence="8" id="KW-1185">Reference proteome</keyword>
<dbReference type="Gene3D" id="3.30.750.24">
    <property type="entry name" value="STAS domain"/>
    <property type="match status" value="1"/>
</dbReference>
<dbReference type="STRING" id="1449983.GCA_000647835_02786"/>
<feature type="domain" description="STAS" evidence="5">
    <location>
        <begin position="17"/>
        <end position="112"/>
    </location>
</feature>
<evidence type="ECO:0000256" key="4">
    <source>
        <dbReference type="RuleBase" id="RU003749"/>
    </source>
</evidence>
<protein>
    <recommendedName>
        <fullName evidence="4">Anti-sigma factor antagonist</fullName>
    </recommendedName>
</protein>